<dbReference type="RefSeq" id="WP_253967145.1">
    <property type="nucleotide sequence ID" value="NZ_JAMFTH010000001.1"/>
</dbReference>
<keyword evidence="2" id="KW-0472">Membrane</keyword>
<dbReference type="AlphaFoldDB" id="A0A9X2HUX0"/>
<proteinExistence type="predicted"/>
<evidence type="ECO:0000313" key="4">
    <source>
        <dbReference type="Proteomes" id="UP001139319"/>
    </source>
</evidence>
<comment type="caution">
    <text evidence="3">The sequence shown here is derived from an EMBL/GenBank/DDBJ whole genome shotgun (WGS) entry which is preliminary data.</text>
</comment>
<dbReference type="EMBL" id="JAMFTH010000001">
    <property type="protein sequence ID" value="MCP8898878.1"/>
    <property type="molecule type" value="Genomic_DNA"/>
</dbReference>
<sequence>MDKETVKTNITSADHWMRFVYMLLFAVILYVAGIVVGVVVLIQFLFALFTGSDNTQLRQLGDSLSQYIHAALRFLTYNSDDKPFPFADWPEAAPIAEPAVQEAAPAQNPEPASEASASEAKAASETTREPVAEDTDPSLNPNKKP</sequence>
<feature type="region of interest" description="Disordered" evidence="1">
    <location>
        <begin position="97"/>
        <end position="145"/>
    </location>
</feature>
<keyword evidence="2" id="KW-0812">Transmembrane</keyword>
<dbReference type="InterPro" id="IPR025498">
    <property type="entry name" value="DUF4389"/>
</dbReference>
<dbReference type="Proteomes" id="UP001139319">
    <property type="component" value="Unassembled WGS sequence"/>
</dbReference>
<feature type="transmembrane region" description="Helical" evidence="2">
    <location>
        <begin position="20"/>
        <end position="49"/>
    </location>
</feature>
<evidence type="ECO:0000256" key="1">
    <source>
        <dbReference type="SAM" id="MobiDB-lite"/>
    </source>
</evidence>
<evidence type="ECO:0000256" key="2">
    <source>
        <dbReference type="SAM" id="Phobius"/>
    </source>
</evidence>
<reference evidence="3" key="1">
    <citation type="submission" date="2022-05" db="EMBL/GenBank/DDBJ databases">
        <authorList>
            <person name="Sun H.-N."/>
        </authorList>
    </citation>
    <scope>NUCLEOTIDE SEQUENCE</scope>
    <source>
        <strain evidence="3">HB14</strain>
    </source>
</reference>
<name>A0A9X2HUX0_9GAMM</name>
<keyword evidence="4" id="KW-1185">Reference proteome</keyword>
<gene>
    <name evidence="3" type="ORF">M6D89_06140</name>
</gene>
<accession>A0A9X2HUX0</accession>
<evidence type="ECO:0000313" key="3">
    <source>
        <dbReference type="EMBL" id="MCP8898878.1"/>
    </source>
</evidence>
<dbReference type="Pfam" id="PF14333">
    <property type="entry name" value="DUF4389"/>
    <property type="match status" value="1"/>
</dbReference>
<keyword evidence="2" id="KW-1133">Transmembrane helix</keyword>
<feature type="compositionally biased region" description="Low complexity" evidence="1">
    <location>
        <begin position="97"/>
        <end position="125"/>
    </location>
</feature>
<protein>
    <submittedName>
        <fullName evidence="3">DUF4389 domain-containing protein</fullName>
    </submittedName>
</protein>
<organism evidence="3 4">
    <name type="scientific">Gilvimarinus xylanilyticus</name>
    <dbReference type="NCBI Taxonomy" id="2944139"/>
    <lineage>
        <taxon>Bacteria</taxon>
        <taxon>Pseudomonadati</taxon>
        <taxon>Pseudomonadota</taxon>
        <taxon>Gammaproteobacteria</taxon>
        <taxon>Cellvibrionales</taxon>
        <taxon>Cellvibrionaceae</taxon>
        <taxon>Gilvimarinus</taxon>
    </lineage>
</organism>
<reference evidence="3" key="2">
    <citation type="submission" date="2023-01" db="EMBL/GenBank/DDBJ databases">
        <title>Gilvimarinus xylanilyticus HB14 isolated from Caulerpa lentillifera aquaculture base in Hainan, China.</title>
        <authorList>
            <person name="Zhang Y.-J."/>
        </authorList>
    </citation>
    <scope>NUCLEOTIDE SEQUENCE</scope>
    <source>
        <strain evidence="3">HB14</strain>
    </source>
</reference>